<accession>A0AAV5QHE7</accession>
<feature type="transmembrane region" description="Helical" evidence="1">
    <location>
        <begin position="126"/>
        <end position="149"/>
    </location>
</feature>
<dbReference type="AlphaFoldDB" id="A0AAV5QHE7"/>
<dbReference type="RefSeq" id="XP_064851164.1">
    <property type="nucleotide sequence ID" value="XM_064995092.1"/>
</dbReference>
<keyword evidence="1" id="KW-0812">Transmembrane</keyword>
<feature type="transmembrane region" description="Helical" evidence="1">
    <location>
        <begin position="342"/>
        <end position="362"/>
    </location>
</feature>
<evidence type="ECO:0000313" key="3">
    <source>
        <dbReference type="Proteomes" id="UP001360560"/>
    </source>
</evidence>
<protein>
    <submittedName>
        <fullName evidence="2">Uncharacterized protein</fullName>
    </submittedName>
</protein>
<proteinExistence type="predicted"/>
<comment type="caution">
    <text evidence="2">The sequence shown here is derived from an EMBL/GenBank/DDBJ whole genome shotgun (WGS) entry which is preliminary data.</text>
</comment>
<dbReference type="InterPro" id="IPR040410">
    <property type="entry name" value="UPF0658_Golgi"/>
</dbReference>
<feature type="transmembrane region" description="Helical" evidence="1">
    <location>
        <begin position="317"/>
        <end position="336"/>
    </location>
</feature>
<name>A0AAV5QHE7_9ASCO</name>
<dbReference type="Proteomes" id="UP001360560">
    <property type="component" value="Unassembled WGS sequence"/>
</dbReference>
<keyword evidence="1" id="KW-1133">Transmembrane helix</keyword>
<feature type="transmembrane region" description="Helical" evidence="1">
    <location>
        <begin position="383"/>
        <end position="403"/>
    </location>
</feature>
<dbReference type="PANTHER" id="PTHR34391:SF1">
    <property type="entry name" value="UPF0658 GOLGI APPARATUS MEMBRANE PROTEIN C1952.10C-RELATED"/>
    <property type="match status" value="1"/>
</dbReference>
<gene>
    <name evidence="2" type="ORF">DASC09_014890</name>
</gene>
<feature type="transmembrane region" description="Helical" evidence="1">
    <location>
        <begin position="169"/>
        <end position="189"/>
    </location>
</feature>
<evidence type="ECO:0000313" key="2">
    <source>
        <dbReference type="EMBL" id="GMM34164.1"/>
    </source>
</evidence>
<dbReference type="PANTHER" id="PTHR34391">
    <property type="entry name" value="UPF0658 GOLGI APPARATUS MEMBRANE PROTEIN C1952.10C-RELATED"/>
    <property type="match status" value="1"/>
</dbReference>
<evidence type="ECO:0000256" key="1">
    <source>
        <dbReference type="SAM" id="Phobius"/>
    </source>
</evidence>
<feature type="transmembrane region" description="Helical" evidence="1">
    <location>
        <begin position="235"/>
        <end position="256"/>
    </location>
</feature>
<sequence>MKQHISKVDDHDDVDNCSDVSSVASSLDRIDINDIMEKPKFKPVTPSNLDPQNGGGGVFASTSADNLYHPQSGRSSMDHRQSQSVINGDTKYANDHQESQLLADKPISDWKSWYMYQQPKNFYRKLFMGISVLSAAVVLALQIYIFVLYFTHLNSNSDTLIKKKAIATYLALFICAEIYQCIITATAIISKSRIQVFLLLTFIGCMVVYTGIQYLELKHSLSPSLAEPYRASPNGAVIAIICLSIATFFAQGYLFLIHLKKDFAWNVFKRIGAAPEALQRLSFYQIYRAFLYFDGFFFPAFTLQFIIMMPKVERVEFVLTIIVIPVTFLLLAYADYSAANEIIYGMVISIAGFFLGLMYAFFKVIRIYTHNTNRHQYYPGRRSLTLFAVFSIILLFTSIFFGIKVMSNFNKGLKPFVARTFWGKRKSLPQDGETYNINEEKDHADKSEYDIRADDAYDSYKGAPQPIPAIIVD</sequence>
<dbReference type="GO" id="GO:0005794">
    <property type="term" value="C:Golgi apparatus"/>
    <property type="evidence" value="ECO:0007669"/>
    <property type="project" value="TreeGrafter"/>
</dbReference>
<keyword evidence="3" id="KW-1185">Reference proteome</keyword>
<feature type="transmembrane region" description="Helical" evidence="1">
    <location>
        <begin position="196"/>
        <end position="215"/>
    </location>
</feature>
<dbReference type="GeneID" id="90072143"/>
<reference evidence="2 3" key="1">
    <citation type="journal article" date="2023" name="Elife">
        <title>Identification of key yeast species and microbe-microbe interactions impacting larval growth of Drosophila in the wild.</title>
        <authorList>
            <person name="Mure A."/>
            <person name="Sugiura Y."/>
            <person name="Maeda R."/>
            <person name="Honda K."/>
            <person name="Sakurai N."/>
            <person name="Takahashi Y."/>
            <person name="Watada M."/>
            <person name="Katoh T."/>
            <person name="Gotoh A."/>
            <person name="Gotoh Y."/>
            <person name="Taniguchi I."/>
            <person name="Nakamura K."/>
            <person name="Hayashi T."/>
            <person name="Katayama T."/>
            <person name="Uemura T."/>
            <person name="Hattori Y."/>
        </authorList>
    </citation>
    <scope>NUCLEOTIDE SEQUENCE [LARGE SCALE GENOMIC DNA]</scope>
    <source>
        <strain evidence="2 3">SC-9</strain>
    </source>
</reference>
<dbReference type="EMBL" id="BTFZ01000002">
    <property type="protein sequence ID" value="GMM34164.1"/>
    <property type="molecule type" value="Genomic_DNA"/>
</dbReference>
<organism evidence="2 3">
    <name type="scientific">Saccharomycopsis crataegensis</name>
    <dbReference type="NCBI Taxonomy" id="43959"/>
    <lineage>
        <taxon>Eukaryota</taxon>
        <taxon>Fungi</taxon>
        <taxon>Dikarya</taxon>
        <taxon>Ascomycota</taxon>
        <taxon>Saccharomycotina</taxon>
        <taxon>Saccharomycetes</taxon>
        <taxon>Saccharomycopsidaceae</taxon>
        <taxon>Saccharomycopsis</taxon>
    </lineage>
</organism>
<keyword evidence="1" id="KW-0472">Membrane</keyword>